<feature type="transmembrane region" description="Helical" evidence="8">
    <location>
        <begin position="235"/>
        <end position="258"/>
    </location>
</feature>
<keyword evidence="3" id="KW-0813">Transport</keyword>
<feature type="transmembrane region" description="Helical" evidence="8">
    <location>
        <begin position="96"/>
        <end position="115"/>
    </location>
</feature>
<evidence type="ECO:0000256" key="4">
    <source>
        <dbReference type="ARBA" id="ARBA00022475"/>
    </source>
</evidence>
<evidence type="ECO:0000313" key="9">
    <source>
        <dbReference type="EMBL" id="SHE72911.1"/>
    </source>
</evidence>
<evidence type="ECO:0000256" key="6">
    <source>
        <dbReference type="ARBA" id="ARBA00022989"/>
    </source>
</evidence>
<dbReference type="InterPro" id="IPR002657">
    <property type="entry name" value="BilAc:Na_symport/Acr3"/>
</dbReference>
<evidence type="ECO:0000256" key="7">
    <source>
        <dbReference type="ARBA" id="ARBA00023136"/>
    </source>
</evidence>
<dbReference type="GO" id="GO:0015104">
    <property type="term" value="F:antimonite transmembrane transporter activity"/>
    <property type="evidence" value="ECO:0007669"/>
    <property type="project" value="TreeGrafter"/>
</dbReference>
<evidence type="ECO:0000313" key="10">
    <source>
        <dbReference type="Proteomes" id="UP000184327"/>
    </source>
</evidence>
<dbReference type="RefSeq" id="WP_073354778.1">
    <property type="nucleotide sequence ID" value="NZ_FQUZ01000006.1"/>
</dbReference>
<protein>
    <submittedName>
        <fullName evidence="9">Arsenite efflux pump ArsB, ACR3 family</fullName>
    </submittedName>
</protein>
<gene>
    <name evidence="9" type="ORF">SAMN02745117_00740</name>
</gene>
<sequence length="326" mass="35538">MTRAALERHQVWLYLASIALGWLLGRQSPALAAGLEGLHWPLLAALLFATFCQTPLRQWRQSLRNRRFLALAVIGNFVLLPLLVALLLPWVPQDPAIRLGVLLVLLVPCTDWFISFTHLGQGATEDAIAFAPLSLLLQLLLLPLYLSLFLGADARTGMDWGAALVQREMLLAFGGLILLPLLLAFLTERFAWRGHPPRKAALLGALAWLPVPLLALVVGLIAATQAPLLAQSGGILLGLVPVFVAFLLLAAALARLLGTIWHLPLAQTRVLAFSFGTRNSFVVLPLALALPPGMELAAAAIVLQSLVELLGMVLFLWWLPRWRHPS</sequence>
<keyword evidence="10" id="KW-1185">Reference proteome</keyword>
<feature type="transmembrane region" description="Helical" evidence="8">
    <location>
        <begin position="68"/>
        <end position="90"/>
    </location>
</feature>
<dbReference type="GO" id="GO:0015297">
    <property type="term" value="F:antiporter activity"/>
    <property type="evidence" value="ECO:0007669"/>
    <property type="project" value="InterPro"/>
</dbReference>
<evidence type="ECO:0000256" key="5">
    <source>
        <dbReference type="ARBA" id="ARBA00022692"/>
    </source>
</evidence>
<dbReference type="InterPro" id="IPR004706">
    <property type="entry name" value="Arsenical-R_Acr3"/>
</dbReference>
<proteinExistence type="inferred from homology"/>
<evidence type="ECO:0000256" key="3">
    <source>
        <dbReference type="ARBA" id="ARBA00022448"/>
    </source>
</evidence>
<feature type="transmembrane region" description="Helical" evidence="8">
    <location>
        <begin position="270"/>
        <end position="290"/>
    </location>
</feature>
<dbReference type="STRING" id="1122156.SAMN02745117_00740"/>
<dbReference type="Proteomes" id="UP000184327">
    <property type="component" value="Unassembled WGS sequence"/>
</dbReference>
<comment type="subcellular location">
    <subcellularLocation>
        <location evidence="1">Cell membrane</location>
        <topology evidence="1">Multi-pass membrane protein</topology>
    </subcellularLocation>
</comment>
<dbReference type="Pfam" id="PF01758">
    <property type="entry name" value="SBF"/>
    <property type="match status" value="1"/>
</dbReference>
<dbReference type="EMBL" id="FQUZ01000006">
    <property type="protein sequence ID" value="SHE72911.1"/>
    <property type="molecule type" value="Genomic_DNA"/>
</dbReference>
<dbReference type="GO" id="GO:0015105">
    <property type="term" value="F:arsenite transmembrane transporter activity"/>
    <property type="evidence" value="ECO:0007669"/>
    <property type="project" value="TreeGrafter"/>
</dbReference>
<evidence type="ECO:0000256" key="1">
    <source>
        <dbReference type="ARBA" id="ARBA00004651"/>
    </source>
</evidence>
<keyword evidence="7 8" id="KW-0472">Membrane</keyword>
<dbReference type="OrthoDB" id="3254016at2"/>
<dbReference type="PANTHER" id="PTHR43057">
    <property type="entry name" value="ARSENITE EFFLUX TRANSPORTER"/>
    <property type="match status" value="1"/>
</dbReference>
<organism evidence="9 10">
    <name type="scientific">Lampropedia hyalina DSM 16112</name>
    <dbReference type="NCBI Taxonomy" id="1122156"/>
    <lineage>
        <taxon>Bacteria</taxon>
        <taxon>Pseudomonadati</taxon>
        <taxon>Pseudomonadota</taxon>
        <taxon>Betaproteobacteria</taxon>
        <taxon>Burkholderiales</taxon>
        <taxon>Comamonadaceae</taxon>
        <taxon>Lampropedia</taxon>
    </lineage>
</organism>
<keyword evidence="6 8" id="KW-1133">Transmembrane helix</keyword>
<name>A0A1M4VV51_9BURK</name>
<dbReference type="GO" id="GO:0005886">
    <property type="term" value="C:plasma membrane"/>
    <property type="evidence" value="ECO:0007669"/>
    <property type="project" value="UniProtKB-SubCell"/>
</dbReference>
<accession>A0A1M4VV51</accession>
<keyword evidence="4" id="KW-1003">Cell membrane</keyword>
<dbReference type="AlphaFoldDB" id="A0A1M4VV51"/>
<dbReference type="InterPro" id="IPR038770">
    <property type="entry name" value="Na+/solute_symporter_sf"/>
</dbReference>
<evidence type="ECO:0000256" key="2">
    <source>
        <dbReference type="ARBA" id="ARBA00010110"/>
    </source>
</evidence>
<feature type="transmembrane region" description="Helical" evidence="8">
    <location>
        <begin position="296"/>
        <end position="319"/>
    </location>
</feature>
<feature type="transmembrane region" description="Helical" evidence="8">
    <location>
        <begin position="200"/>
        <end position="223"/>
    </location>
</feature>
<feature type="transmembrane region" description="Helical" evidence="8">
    <location>
        <begin position="127"/>
        <end position="150"/>
    </location>
</feature>
<dbReference type="PANTHER" id="PTHR43057:SF1">
    <property type="entry name" value="ARSENICAL-RESISTANCE PROTEIN 3"/>
    <property type="match status" value="1"/>
</dbReference>
<evidence type="ECO:0000256" key="8">
    <source>
        <dbReference type="SAM" id="Phobius"/>
    </source>
</evidence>
<comment type="similarity">
    <text evidence="2">Belongs to the arsenical resistance-3 (ACR3) (TC 2.A.59) family.</text>
</comment>
<keyword evidence="5 8" id="KW-0812">Transmembrane</keyword>
<feature type="transmembrane region" description="Helical" evidence="8">
    <location>
        <begin position="170"/>
        <end position="188"/>
    </location>
</feature>
<reference evidence="9 10" key="1">
    <citation type="submission" date="2016-11" db="EMBL/GenBank/DDBJ databases">
        <authorList>
            <person name="Jaros S."/>
            <person name="Januszkiewicz K."/>
            <person name="Wedrychowicz H."/>
        </authorList>
    </citation>
    <scope>NUCLEOTIDE SEQUENCE [LARGE SCALE GENOMIC DNA]</scope>
    <source>
        <strain evidence="9 10">DSM 16112</strain>
    </source>
</reference>
<dbReference type="Gene3D" id="1.20.1530.20">
    <property type="match status" value="1"/>
</dbReference>